<organism evidence="4 5">
    <name type="scientific">Roridomyces roridus</name>
    <dbReference type="NCBI Taxonomy" id="1738132"/>
    <lineage>
        <taxon>Eukaryota</taxon>
        <taxon>Fungi</taxon>
        <taxon>Dikarya</taxon>
        <taxon>Basidiomycota</taxon>
        <taxon>Agaricomycotina</taxon>
        <taxon>Agaricomycetes</taxon>
        <taxon>Agaricomycetidae</taxon>
        <taxon>Agaricales</taxon>
        <taxon>Marasmiineae</taxon>
        <taxon>Mycenaceae</taxon>
        <taxon>Roridomyces</taxon>
    </lineage>
</organism>
<keyword evidence="3" id="KW-0472">Membrane</keyword>
<reference evidence="4" key="1">
    <citation type="submission" date="2023-03" db="EMBL/GenBank/DDBJ databases">
        <title>Massive genome expansion in bonnet fungi (Mycena s.s.) driven by repeated elements and novel gene families across ecological guilds.</title>
        <authorList>
            <consortium name="Lawrence Berkeley National Laboratory"/>
            <person name="Harder C.B."/>
            <person name="Miyauchi S."/>
            <person name="Viragh M."/>
            <person name="Kuo A."/>
            <person name="Thoen E."/>
            <person name="Andreopoulos B."/>
            <person name="Lu D."/>
            <person name="Skrede I."/>
            <person name="Drula E."/>
            <person name="Henrissat B."/>
            <person name="Morin E."/>
            <person name="Kohler A."/>
            <person name="Barry K."/>
            <person name="LaButti K."/>
            <person name="Morin E."/>
            <person name="Salamov A."/>
            <person name="Lipzen A."/>
            <person name="Mereny Z."/>
            <person name="Hegedus B."/>
            <person name="Baldrian P."/>
            <person name="Stursova M."/>
            <person name="Weitz H."/>
            <person name="Taylor A."/>
            <person name="Grigoriev I.V."/>
            <person name="Nagy L.G."/>
            <person name="Martin F."/>
            <person name="Kauserud H."/>
        </authorList>
    </citation>
    <scope>NUCLEOTIDE SEQUENCE</scope>
    <source>
        <strain evidence="4">9284</strain>
    </source>
</reference>
<dbReference type="InterPro" id="IPR002347">
    <property type="entry name" value="SDR_fam"/>
</dbReference>
<dbReference type="Proteomes" id="UP001221142">
    <property type="component" value="Unassembled WGS sequence"/>
</dbReference>
<keyword evidence="5" id="KW-1185">Reference proteome</keyword>
<name>A0AAD7B5C9_9AGAR</name>
<sequence>MDSTILPWIGLISSLSLLYKLANFAWVYWLKPSQLHRYLHTTNGKPAWAMVTGASDGIGKQFARELAKDGFNVVIHGRNKTKVARVQEELSAEFPTRSFRALLADCSSISCQNCRNKLGENDNVDFDAIVNALSDINLTVLINNAGGVPVPIYQYLHETAPERLITTTNLNAIFPLLLQSKLLPQLIQNSPSLIMNIGSMADMGLPMLTAYAGSKRLLNCTSECISRELRMLGKDVEVLMVRVGEVCGTVYSQVKPSLFEPDSNTMARAALDRVGCGMSVVVGYWAHAVHIAALPWLPQFVVDRSFMDAVGSRTKNQWKKE</sequence>
<dbReference type="GO" id="GO:0005783">
    <property type="term" value="C:endoplasmic reticulum"/>
    <property type="evidence" value="ECO:0007669"/>
    <property type="project" value="TreeGrafter"/>
</dbReference>
<dbReference type="PANTHER" id="PTHR43899">
    <property type="entry name" value="RH59310P"/>
    <property type="match status" value="1"/>
</dbReference>
<proteinExistence type="inferred from homology"/>
<evidence type="ECO:0000256" key="1">
    <source>
        <dbReference type="ARBA" id="ARBA00006484"/>
    </source>
</evidence>
<evidence type="ECO:0000256" key="3">
    <source>
        <dbReference type="SAM" id="Phobius"/>
    </source>
</evidence>
<dbReference type="PANTHER" id="PTHR43899:SF13">
    <property type="entry name" value="RH59310P"/>
    <property type="match status" value="1"/>
</dbReference>
<protein>
    <submittedName>
        <fullName evidence="4">Short chain dehydrogenase/reductase</fullName>
    </submittedName>
</protein>
<dbReference type="GO" id="GO:0016491">
    <property type="term" value="F:oxidoreductase activity"/>
    <property type="evidence" value="ECO:0007669"/>
    <property type="project" value="UniProtKB-KW"/>
</dbReference>
<comment type="similarity">
    <text evidence="1">Belongs to the short-chain dehydrogenases/reductases (SDR) family.</text>
</comment>
<evidence type="ECO:0000256" key="2">
    <source>
        <dbReference type="ARBA" id="ARBA00023002"/>
    </source>
</evidence>
<evidence type="ECO:0000313" key="5">
    <source>
        <dbReference type="Proteomes" id="UP001221142"/>
    </source>
</evidence>
<dbReference type="Pfam" id="PF00106">
    <property type="entry name" value="adh_short"/>
    <property type="match status" value="1"/>
</dbReference>
<comment type="caution">
    <text evidence="4">The sequence shown here is derived from an EMBL/GenBank/DDBJ whole genome shotgun (WGS) entry which is preliminary data.</text>
</comment>
<gene>
    <name evidence="4" type="ORF">FB45DRAFT_942464</name>
</gene>
<dbReference type="Gene3D" id="3.40.50.720">
    <property type="entry name" value="NAD(P)-binding Rossmann-like Domain"/>
    <property type="match status" value="1"/>
</dbReference>
<dbReference type="InterPro" id="IPR036291">
    <property type="entry name" value="NAD(P)-bd_dom_sf"/>
</dbReference>
<evidence type="ECO:0000313" key="4">
    <source>
        <dbReference type="EMBL" id="KAJ7610429.1"/>
    </source>
</evidence>
<accession>A0AAD7B5C9</accession>
<dbReference type="EMBL" id="JARKIF010000035">
    <property type="protein sequence ID" value="KAJ7610429.1"/>
    <property type="molecule type" value="Genomic_DNA"/>
</dbReference>
<keyword evidence="2" id="KW-0560">Oxidoreductase</keyword>
<dbReference type="AlphaFoldDB" id="A0AAD7B5C9"/>
<keyword evidence="3" id="KW-1133">Transmembrane helix</keyword>
<dbReference type="PRINTS" id="PR00081">
    <property type="entry name" value="GDHRDH"/>
</dbReference>
<feature type="transmembrane region" description="Helical" evidence="3">
    <location>
        <begin position="6"/>
        <end position="30"/>
    </location>
</feature>
<dbReference type="InterPro" id="IPR051019">
    <property type="entry name" value="VLCFA-Steroid_DH"/>
</dbReference>
<keyword evidence="3" id="KW-0812">Transmembrane</keyword>
<dbReference type="SUPFAM" id="SSF51735">
    <property type="entry name" value="NAD(P)-binding Rossmann-fold domains"/>
    <property type="match status" value="1"/>
</dbReference>